<evidence type="ECO:0000256" key="2">
    <source>
        <dbReference type="ARBA" id="ARBA00022490"/>
    </source>
</evidence>
<dbReference type="GO" id="GO:0035591">
    <property type="term" value="F:signaling adaptor activity"/>
    <property type="evidence" value="ECO:0007669"/>
    <property type="project" value="InterPro"/>
</dbReference>
<dbReference type="SUPFAM" id="SSF47769">
    <property type="entry name" value="SAM/Pointed domain"/>
    <property type="match status" value="2"/>
</dbReference>
<dbReference type="Pfam" id="PF07647">
    <property type="entry name" value="SAM_2"/>
    <property type="match status" value="2"/>
</dbReference>
<dbReference type="SUPFAM" id="SSF52200">
    <property type="entry name" value="Toll/Interleukin receptor TIR domain"/>
    <property type="match status" value="1"/>
</dbReference>
<dbReference type="Gene3D" id="3.40.50.10140">
    <property type="entry name" value="Toll/interleukin-1 receptor homology (TIR) domain"/>
    <property type="match status" value="1"/>
</dbReference>
<keyword evidence="8" id="KW-1185">Reference proteome</keyword>
<dbReference type="AlphaFoldDB" id="A0AAV0XCN9"/>
<accession>A0AAV0XCN9</accession>
<feature type="domain" description="SAM" evidence="6">
    <location>
        <begin position="354"/>
        <end position="418"/>
    </location>
</feature>
<gene>
    <name evidence="7" type="ORF">MEUPH1_LOCUS20117</name>
</gene>
<evidence type="ECO:0000256" key="3">
    <source>
        <dbReference type="ARBA" id="ARBA00022737"/>
    </source>
</evidence>
<dbReference type="InterPro" id="IPR000157">
    <property type="entry name" value="TIR_dom"/>
</dbReference>
<dbReference type="InterPro" id="IPR035897">
    <property type="entry name" value="Toll_tir_struct_dom_sf"/>
</dbReference>
<dbReference type="PANTHER" id="PTHR22998:SF1">
    <property type="entry name" value="NAD(+) HYDROLASE SARM1"/>
    <property type="match status" value="1"/>
</dbReference>
<organism evidence="7 8">
    <name type="scientific">Macrosiphum euphorbiae</name>
    <name type="common">potato aphid</name>
    <dbReference type="NCBI Taxonomy" id="13131"/>
    <lineage>
        <taxon>Eukaryota</taxon>
        <taxon>Metazoa</taxon>
        <taxon>Ecdysozoa</taxon>
        <taxon>Arthropoda</taxon>
        <taxon>Hexapoda</taxon>
        <taxon>Insecta</taxon>
        <taxon>Pterygota</taxon>
        <taxon>Neoptera</taxon>
        <taxon>Paraneoptera</taxon>
        <taxon>Hemiptera</taxon>
        <taxon>Sternorrhyncha</taxon>
        <taxon>Aphidomorpha</taxon>
        <taxon>Aphidoidea</taxon>
        <taxon>Aphididae</taxon>
        <taxon>Macrosiphini</taxon>
        <taxon>Macrosiphum</taxon>
    </lineage>
</organism>
<protein>
    <submittedName>
        <fullName evidence="7">Uncharacterized protein</fullName>
    </submittedName>
</protein>
<keyword evidence="4" id="KW-0378">Hydrolase</keyword>
<dbReference type="EMBL" id="CARXXK010000004">
    <property type="protein sequence ID" value="CAI6365396.1"/>
    <property type="molecule type" value="Genomic_DNA"/>
</dbReference>
<dbReference type="GO" id="GO:0048678">
    <property type="term" value="P:response to axon injury"/>
    <property type="evidence" value="ECO:0007669"/>
    <property type="project" value="InterPro"/>
</dbReference>
<comment type="caution">
    <text evidence="7">The sequence shown here is derived from an EMBL/GenBank/DDBJ whole genome shotgun (WGS) entry which is preliminary data.</text>
</comment>
<dbReference type="CDD" id="cd09502">
    <property type="entry name" value="SAM_SARM1-like_repeat2"/>
    <property type="match status" value="1"/>
</dbReference>
<keyword evidence="2" id="KW-0963">Cytoplasm</keyword>
<sequence>MVNSDYHLIFGNPDPMRQNTNSFEAENAQHNLFILVKLVIKVNELISRQHTDKKSSMVLQKLFEIIFNAWEEQTYKLSNALWNTFRHCGGMDSLIYNCASEYEIEHFSNTRFLGKYLTETSDCVLKNVEEKVLSMECKYKTQVRSVDGFKFNFGIFESLFKHFEITFIDPNEINGLGVLLDEWRRQDFVTLKQSLNVLFNLWRDYECPKNQNIMIKHNVHSRFFTLIFKTEDNVKYYIAILITDNEVGTAIIKSKIPMVIPKTNLVNVCGPSQMCLEKRTPVLNSDSEEASNASKVRINKQLSKKSMFRAINVIKPLKNVPICSNETASRLADQSCQLIAEEVPYRLNIRVHQWSEEDVRKWFKKNGFSEFASNLLKNRVDGDLLLRLTEDELKNEIGIHNGILKNRFIRELNNLKQSADYSSIDTTDLNSFLKSISSEYSVYTYPMLNAGVKRDSMRLLTDDQLKNDCGISNGVHRNCILASIKEMPVYVENTDKPYDVFISYKRSTDSLLASLLKVYLKIQGYNVFLDVKRSDDAKSRHRVLQTIRQTMNFIIVLTPGALDKNLMDSSAGDIETLDFICEEVTTAEQAQCNIIPVLDNSFTWPPLHCYQTT</sequence>
<dbReference type="GO" id="GO:0005737">
    <property type="term" value="C:cytoplasm"/>
    <property type="evidence" value="ECO:0007669"/>
    <property type="project" value="UniProtKB-SubCell"/>
</dbReference>
<dbReference type="Gene3D" id="1.10.150.50">
    <property type="entry name" value="Transcription Factor, Ets-1"/>
    <property type="match status" value="2"/>
</dbReference>
<dbReference type="PROSITE" id="PS50105">
    <property type="entry name" value="SAM_DOMAIN"/>
    <property type="match status" value="1"/>
</dbReference>
<dbReference type="PANTHER" id="PTHR22998">
    <property type="entry name" value="SARM1"/>
    <property type="match status" value="1"/>
</dbReference>
<evidence type="ECO:0000256" key="4">
    <source>
        <dbReference type="ARBA" id="ARBA00022801"/>
    </source>
</evidence>
<dbReference type="GO" id="GO:0007165">
    <property type="term" value="P:signal transduction"/>
    <property type="evidence" value="ECO:0007669"/>
    <property type="project" value="InterPro"/>
</dbReference>
<dbReference type="GO" id="GO:0030425">
    <property type="term" value="C:dendrite"/>
    <property type="evidence" value="ECO:0007669"/>
    <property type="project" value="TreeGrafter"/>
</dbReference>
<dbReference type="InterPro" id="IPR001660">
    <property type="entry name" value="SAM"/>
</dbReference>
<dbReference type="PROSITE" id="PS50104">
    <property type="entry name" value="TIR"/>
    <property type="match status" value="1"/>
</dbReference>
<dbReference type="GO" id="GO:0003953">
    <property type="term" value="F:NAD+ nucleosidase activity"/>
    <property type="evidence" value="ECO:0007669"/>
    <property type="project" value="InterPro"/>
</dbReference>
<name>A0AAV0XCN9_9HEMI</name>
<dbReference type="InterPro" id="IPR039184">
    <property type="entry name" value="SARM1"/>
</dbReference>
<evidence type="ECO:0000313" key="8">
    <source>
        <dbReference type="Proteomes" id="UP001160148"/>
    </source>
</evidence>
<keyword evidence="3" id="KW-0677">Repeat</keyword>
<proteinExistence type="predicted"/>
<evidence type="ECO:0000256" key="1">
    <source>
        <dbReference type="ARBA" id="ARBA00004496"/>
    </source>
</evidence>
<evidence type="ECO:0000259" key="5">
    <source>
        <dbReference type="PROSITE" id="PS50104"/>
    </source>
</evidence>
<evidence type="ECO:0000259" key="6">
    <source>
        <dbReference type="PROSITE" id="PS50105"/>
    </source>
</evidence>
<feature type="domain" description="TIR" evidence="5">
    <location>
        <begin position="496"/>
        <end position="613"/>
    </location>
</feature>
<dbReference type="SMART" id="SM00454">
    <property type="entry name" value="SAM"/>
    <property type="match status" value="2"/>
</dbReference>
<dbReference type="GO" id="GO:0034128">
    <property type="term" value="P:negative regulation of MyD88-independent toll-like receptor signaling pathway"/>
    <property type="evidence" value="ECO:0007669"/>
    <property type="project" value="InterPro"/>
</dbReference>
<dbReference type="InterPro" id="IPR013761">
    <property type="entry name" value="SAM/pointed_sf"/>
</dbReference>
<comment type="subcellular location">
    <subcellularLocation>
        <location evidence="1">Cytoplasm</location>
    </subcellularLocation>
</comment>
<evidence type="ECO:0000313" key="7">
    <source>
        <dbReference type="EMBL" id="CAI6365396.1"/>
    </source>
</evidence>
<reference evidence="7 8" key="1">
    <citation type="submission" date="2023-01" db="EMBL/GenBank/DDBJ databases">
        <authorList>
            <person name="Whitehead M."/>
        </authorList>
    </citation>
    <scope>NUCLEOTIDE SEQUENCE [LARGE SCALE GENOMIC DNA]</scope>
</reference>
<dbReference type="Proteomes" id="UP001160148">
    <property type="component" value="Unassembled WGS sequence"/>
</dbReference>